<proteinExistence type="predicted"/>
<reference evidence="1" key="1">
    <citation type="submission" date="2018-01" db="EMBL/GenBank/DDBJ databases">
        <authorList>
            <person name="Kovanen S."/>
            <person name="Nieminen T."/>
            <person name="Pohja-Mykra M."/>
            <person name="Raunio-Saarnisto M."/>
            <person name="Sauvala M."/>
            <person name="Fredriksson-Ahomaa M."/>
            <person name="Hanninen M.-L."/>
            <person name="Kivisto R."/>
        </authorList>
    </citation>
    <scope>NUCLEOTIDE SEQUENCE</scope>
    <source>
        <strain evidence="1">SO-26</strain>
    </source>
</reference>
<dbReference type="Proteomes" id="UP000287197">
    <property type="component" value="Unassembled WGS sequence"/>
</dbReference>
<comment type="caution">
    <text evidence="2">The sequence shown here is derived from an EMBL/GenBank/DDBJ whole genome shotgun (WGS) entry which is preliminary data.</text>
</comment>
<evidence type="ECO:0000313" key="3">
    <source>
        <dbReference type="Proteomes" id="UP000288507"/>
    </source>
</evidence>
<dbReference type="AlphaFoldDB" id="A0A430VC67"/>
<dbReference type="RefSeq" id="WP_126232551.1">
    <property type="nucleotide sequence ID" value="NZ_PQZD01000003.1"/>
</dbReference>
<reference evidence="2 3" key="2">
    <citation type="journal article" date="2019" name="Appl. Environ. Microbiol.">
        <title>Population genetics and characterization of Campylobacter jejuni isolates in western jackdaws and game birds in Finland.</title>
        <authorList>
            <person name="Kovanen S."/>
            <person name="Rossi M."/>
            <person name="Pohja-Mykra M."/>
            <person name="Nieminen T."/>
            <person name="Raunio-Saarnisto M."/>
            <person name="Sauvala M."/>
            <person name="Fredriksson-Ahomaa M."/>
            <person name="Hanninen M.L."/>
            <person name="Kivisto R."/>
        </authorList>
    </citation>
    <scope>NUCLEOTIDE SEQUENCE [LARGE SCALE GENOMIC DNA]</scope>
    <source>
        <strain evidence="2 3">CB313</strain>
        <strain evidence="1">SO-26</strain>
    </source>
</reference>
<protein>
    <submittedName>
        <fullName evidence="2">Uncharacterized protein</fullName>
    </submittedName>
</protein>
<dbReference type="EMBL" id="PRBV01000024">
    <property type="protein sequence ID" value="RTJ78000.1"/>
    <property type="molecule type" value="Genomic_DNA"/>
</dbReference>
<dbReference type="EMBL" id="PQZD01000003">
    <property type="protein sequence ID" value="RTI48663.1"/>
    <property type="molecule type" value="Genomic_DNA"/>
</dbReference>
<gene>
    <name evidence="2" type="ORF">C3H57_09725</name>
    <name evidence="1" type="ORF">C3I27_04365</name>
</gene>
<name>A0A430VC67_CAMJU</name>
<sequence length="99" mass="11452">MSRFGELISKASFHEAMTIFNSGENRPLIISARSDEVIDKLKRISISNNYGNEELLQQLEKFRGLSLKDYNEKLDKFQELILKILSEIFPGKTFDIINL</sequence>
<organism evidence="2 3">
    <name type="scientific">Campylobacter jejuni</name>
    <dbReference type="NCBI Taxonomy" id="197"/>
    <lineage>
        <taxon>Bacteria</taxon>
        <taxon>Pseudomonadati</taxon>
        <taxon>Campylobacterota</taxon>
        <taxon>Epsilonproteobacteria</taxon>
        <taxon>Campylobacterales</taxon>
        <taxon>Campylobacteraceae</taxon>
        <taxon>Campylobacter</taxon>
    </lineage>
</organism>
<evidence type="ECO:0000313" key="2">
    <source>
        <dbReference type="EMBL" id="RTJ78000.1"/>
    </source>
</evidence>
<dbReference type="Proteomes" id="UP000288507">
    <property type="component" value="Unassembled WGS sequence"/>
</dbReference>
<evidence type="ECO:0000313" key="1">
    <source>
        <dbReference type="EMBL" id="RTI48663.1"/>
    </source>
</evidence>
<accession>A0A430VC67</accession>